<dbReference type="AlphaFoldDB" id="A0A804M1R4"/>
<keyword evidence="1" id="KW-0812">Transmembrane</keyword>
<keyword evidence="3" id="KW-1185">Reference proteome</keyword>
<protein>
    <submittedName>
        <fullName evidence="2">Uncharacterized protein</fullName>
    </submittedName>
</protein>
<dbReference type="EnsemblPlants" id="Zm00001eb052780_T001">
    <property type="protein sequence ID" value="Zm00001eb052780_P001"/>
    <property type="gene ID" value="Zm00001eb052780"/>
</dbReference>
<reference evidence="2" key="2">
    <citation type="submission" date="2019-07" db="EMBL/GenBank/DDBJ databases">
        <authorList>
            <person name="Seetharam A."/>
            <person name="Woodhouse M."/>
            <person name="Cannon E."/>
        </authorList>
    </citation>
    <scope>NUCLEOTIDE SEQUENCE [LARGE SCALE GENOMIC DNA]</scope>
    <source>
        <strain evidence="2">cv. B73</strain>
    </source>
</reference>
<reference evidence="2" key="3">
    <citation type="submission" date="2021-05" db="UniProtKB">
        <authorList>
            <consortium name="EnsemblPlants"/>
        </authorList>
    </citation>
    <scope>IDENTIFICATION</scope>
    <source>
        <strain evidence="2">cv. B73</strain>
    </source>
</reference>
<evidence type="ECO:0000313" key="2">
    <source>
        <dbReference type="EnsemblPlants" id="Zm00001eb052780_P001"/>
    </source>
</evidence>
<accession>A0A804M1R4</accession>
<evidence type="ECO:0000256" key="1">
    <source>
        <dbReference type="SAM" id="Phobius"/>
    </source>
</evidence>
<sequence length="205" mass="21547">MNPPSSKHTCVAPVLHYKPASTSSDPAKDQNQLNKINGTKQIGKKYSPRLINYLRHQISVAVAAAATVAAVVVVALAVLLLFLVLLFLVVAGLVAVLAGDLVLDLLHDAFLVLPAVLLVVLPLLLLVVLLGLLVVLLLLILVVAPHVELLLDLVDDARHGDCSSRSLSLLTQKGDGNNGLCYASVVLVGSSAPAGIYRRNGRPIG</sequence>
<feature type="transmembrane region" description="Helical" evidence="1">
    <location>
        <begin position="111"/>
        <end position="144"/>
    </location>
</feature>
<proteinExistence type="predicted"/>
<reference evidence="3" key="1">
    <citation type="submission" date="2015-12" db="EMBL/GenBank/DDBJ databases">
        <title>Update maize B73 reference genome by single molecule sequencing technologies.</title>
        <authorList>
            <consortium name="Maize Genome Sequencing Project"/>
            <person name="Ware D."/>
        </authorList>
    </citation>
    <scope>NUCLEOTIDE SEQUENCE [LARGE SCALE GENOMIC DNA]</scope>
    <source>
        <strain evidence="3">cv. B73</strain>
    </source>
</reference>
<organism evidence="2 3">
    <name type="scientific">Zea mays</name>
    <name type="common">Maize</name>
    <dbReference type="NCBI Taxonomy" id="4577"/>
    <lineage>
        <taxon>Eukaryota</taxon>
        <taxon>Viridiplantae</taxon>
        <taxon>Streptophyta</taxon>
        <taxon>Embryophyta</taxon>
        <taxon>Tracheophyta</taxon>
        <taxon>Spermatophyta</taxon>
        <taxon>Magnoliopsida</taxon>
        <taxon>Liliopsida</taxon>
        <taxon>Poales</taxon>
        <taxon>Poaceae</taxon>
        <taxon>PACMAD clade</taxon>
        <taxon>Panicoideae</taxon>
        <taxon>Andropogonodae</taxon>
        <taxon>Andropogoneae</taxon>
        <taxon>Tripsacinae</taxon>
        <taxon>Zea</taxon>
    </lineage>
</organism>
<dbReference type="InParanoid" id="A0A804M1R4"/>
<dbReference type="Gramene" id="Zm00001eb052780_T001">
    <property type="protein sequence ID" value="Zm00001eb052780_P001"/>
    <property type="gene ID" value="Zm00001eb052780"/>
</dbReference>
<keyword evidence="1" id="KW-0472">Membrane</keyword>
<keyword evidence="1" id="KW-1133">Transmembrane helix</keyword>
<feature type="transmembrane region" description="Helical" evidence="1">
    <location>
        <begin position="58"/>
        <end position="91"/>
    </location>
</feature>
<name>A0A804M1R4_MAIZE</name>
<dbReference type="Proteomes" id="UP000007305">
    <property type="component" value="Chromosome 1"/>
</dbReference>
<evidence type="ECO:0000313" key="3">
    <source>
        <dbReference type="Proteomes" id="UP000007305"/>
    </source>
</evidence>